<dbReference type="GO" id="GO:0016818">
    <property type="term" value="F:hydrolase activity, acting on acid anhydrides, in phosphorus-containing anhydrides"/>
    <property type="evidence" value="ECO:0007669"/>
    <property type="project" value="InterPro"/>
</dbReference>
<gene>
    <name evidence="7" type="primary">traI</name>
    <name evidence="7" type="ORF">GW952_30795</name>
</gene>
<keyword evidence="7" id="KW-0067">ATP-binding</keyword>
<dbReference type="GO" id="GO:0003678">
    <property type="term" value="F:DNA helicase activity"/>
    <property type="evidence" value="ECO:0007669"/>
    <property type="project" value="InterPro"/>
</dbReference>
<evidence type="ECO:0000259" key="3">
    <source>
        <dbReference type="Pfam" id="PF08751"/>
    </source>
</evidence>
<dbReference type="NCBIfam" id="TIGR02760">
    <property type="entry name" value="TraI_TIGR"/>
    <property type="match status" value="1"/>
</dbReference>
<feature type="domain" description="TraI N-terminal subdomain" evidence="4">
    <location>
        <begin position="578"/>
        <end position="627"/>
    </location>
</feature>
<evidence type="ECO:0000313" key="7">
    <source>
        <dbReference type="EMBL" id="QHS50009.1"/>
    </source>
</evidence>
<organism evidence="7 8">
    <name type="scientific">Klebsiella michiganensis</name>
    <dbReference type="NCBI Taxonomy" id="1134687"/>
    <lineage>
        <taxon>Bacteria</taxon>
        <taxon>Pseudomonadati</taxon>
        <taxon>Pseudomonadota</taxon>
        <taxon>Gammaproteobacteria</taxon>
        <taxon>Enterobacterales</taxon>
        <taxon>Enterobacteriaceae</taxon>
        <taxon>Klebsiella/Raoultella group</taxon>
        <taxon>Klebsiella</taxon>
    </lineage>
</organism>
<dbReference type="Pfam" id="PF18340">
    <property type="entry name" value="TraI_2B"/>
    <property type="match status" value="1"/>
</dbReference>
<evidence type="ECO:0000313" key="8">
    <source>
        <dbReference type="Proteomes" id="UP000464389"/>
    </source>
</evidence>
<dbReference type="Gene3D" id="3.40.50.300">
    <property type="entry name" value="P-loop containing nucleotide triphosphate hydrolases"/>
    <property type="match status" value="2"/>
</dbReference>
<dbReference type="SUPFAM" id="SSF52540">
    <property type="entry name" value="P-loop containing nucleoside triphosphate hydrolases"/>
    <property type="match status" value="2"/>
</dbReference>
<dbReference type="InterPro" id="IPR027417">
    <property type="entry name" value="P-loop_NTPase"/>
</dbReference>
<dbReference type="InterPro" id="IPR014129">
    <property type="entry name" value="Conjug_relaxase_TraI"/>
</dbReference>
<feature type="region of interest" description="Disordered" evidence="1">
    <location>
        <begin position="1671"/>
        <end position="1712"/>
    </location>
</feature>
<evidence type="ECO:0000256" key="1">
    <source>
        <dbReference type="SAM" id="MobiDB-lite"/>
    </source>
</evidence>
<dbReference type="GO" id="GO:0003677">
    <property type="term" value="F:DNA binding"/>
    <property type="evidence" value="ECO:0007669"/>
    <property type="project" value="InterPro"/>
</dbReference>
<dbReference type="GO" id="GO:0005524">
    <property type="term" value="F:ATP binding"/>
    <property type="evidence" value="ECO:0007669"/>
    <property type="project" value="InterPro"/>
</dbReference>
<feature type="domain" description="TraI 2B/2B-like" evidence="5">
    <location>
        <begin position="636"/>
        <end position="715"/>
    </location>
</feature>
<dbReference type="InterPro" id="IPR014059">
    <property type="entry name" value="TraI/TrwC_relax"/>
</dbReference>
<dbReference type="Pfam" id="PF13604">
    <property type="entry name" value="AAA_30"/>
    <property type="match status" value="1"/>
</dbReference>
<keyword evidence="7" id="KW-0614">Plasmid</keyword>
<keyword evidence="7" id="KW-0347">Helicase</keyword>
<dbReference type="InterPro" id="IPR054558">
    <property type="entry name" value="TraI_hel_assoc_DBD_N"/>
</dbReference>
<keyword evidence="7" id="KW-0547">Nucleotide-binding</keyword>
<dbReference type="Proteomes" id="UP000464389">
    <property type="component" value="Plasmid unnamed2"/>
</dbReference>
<dbReference type="InterPro" id="IPR040987">
    <property type="entry name" value="TraI_N"/>
</dbReference>
<dbReference type="Pfam" id="PF22232">
    <property type="entry name" value="TraI_hel_assoc_N"/>
    <property type="match status" value="1"/>
</dbReference>
<dbReference type="SUPFAM" id="SSF55464">
    <property type="entry name" value="Origin of replication-binding domain, RBD-like"/>
    <property type="match status" value="1"/>
</dbReference>
<evidence type="ECO:0000259" key="5">
    <source>
        <dbReference type="Pfam" id="PF18340"/>
    </source>
</evidence>
<protein>
    <submittedName>
        <fullName evidence="7">Conjugative transfer relaxase/helicase TraI</fullName>
    </submittedName>
</protein>
<dbReference type="RefSeq" id="WP_162122785.1">
    <property type="nucleotide sequence ID" value="NZ_CP048110.1"/>
</dbReference>
<name>A0A6P1V8I3_9ENTR</name>
<dbReference type="CDD" id="cd17933">
    <property type="entry name" value="DEXSc_RecD-like"/>
    <property type="match status" value="1"/>
</dbReference>
<feature type="domain" description="TrwC relaxase" evidence="3">
    <location>
        <begin position="19"/>
        <end position="281"/>
    </location>
</feature>
<accession>A0A6P1V8I3</accession>
<dbReference type="Pfam" id="PF07057">
    <property type="entry name" value="TraI_C"/>
    <property type="match status" value="1"/>
</dbReference>
<reference evidence="7 8" key="1">
    <citation type="submission" date="2020-01" db="EMBL/GenBank/DDBJ databases">
        <title>Bactrocera dorsalis gut bacteria genome.</title>
        <authorList>
            <person name="Zhang H."/>
            <person name="Cai Z."/>
        </authorList>
    </citation>
    <scope>NUCLEOTIDE SEQUENCE [LARGE SCALE GENOMIC DNA]</scope>
    <source>
        <strain evidence="7 8">BD177</strain>
        <plasmid evidence="7 8">unnamed2</plasmid>
    </source>
</reference>
<evidence type="ECO:0000259" key="6">
    <source>
        <dbReference type="Pfam" id="PF22232"/>
    </source>
</evidence>
<sequence>MMTLSTINGDAGYYGGAENYEIIHDDQGKWFGNGAETLGLRGDITPATLDAILRGHLPDGSRITRQVDGVESNRPGIDLTFGAPKSVSILGLMGGDTRLVDAFRESVTETLTQLEKSVNTRVTENGEVSLKETNSALMALFTHDINRNGEMHLHTHALLLNATHDGEKWRALGSDIHNRNGIREQVYDLQVAWGQMQREILRQKIEALGYTTVNTGKNGLFEIAEVPGDVLALYSSRHAEIDAAVGPGASARSRQLAALKTREQKTFVDGETRQSEWWKTLEGHDFDPKQVVATAREATQSGPVVDSGAGGQVTADPEARQQEVQSVITQTIAALSDKAVQFSHAQVMSTAAKMLPPAQDTLVLLRAGIAQAIDAGQLIPMDKEKGVFTSHIHLLDELSVKQLAAEHLAGGKVLAEGAAEAGEKGIYRTIAASRAPVLIAEGKGGAAVQGERIAHLAGLSEQQGRSPLVVAPTAKFRQYLQDSAGLSAPVTGRAALRGEMGLTAHSTVIVPQAETLGVKDTLFLIEQARTAGAQLIFMDSGMGKGNGHAPGTLEAAGVTRHRFADKARPSVQVVSESDKNQRYRRIAEDSVAGRLSGENIRVQVSGAKEQALLTGAVREVMREQGLLTGVTHQVPTLTPVYLTRHDRMNRDTYRTGMVLERFNAEEKRMERYTIDRVSETKNTLRIVDGEGNRQALALKDVGEQWSLYRPGQLEVATGDTLRVLGREARGRLKAGNTVTVAGADDKGRLLLSLSPSGDAGPERAGKGPVAVDITQPLKLAHGYVESPGATVQDDARVLAALTTRELREETVNRLANSGKDITLYSAMDRDRAEVRLSKMTGVSLVSDQVKGVTGKDDVSEAAGAAKDQAMTDAQRAVYIALNDVQNQKMAFQSAEILTAAIKVNPHVPPVALQKEITRQLNAGDLMRVEGQGGLVVPRVMYEMEKSILRDIAEGKNAVEPLMATMPDAVLTGLTEGQQGATRLILESRDRFTGVQGYAGVGKTTQFKAVVSAINTLPESQRPDIFGLAPTHRAVGEMQSVGVRAQTLDSFLFEHQAQLRNGETPDYSNRVFLVDEASMAGNRKLSETYRAVVQGGGRAVTSGDDAQLKAIETGQPFRLAQQRSAMDVAIMKEIVRQNPELRAAVYDMIMGDVRSSLEKTAKTLPDYVPRHGDAYIPASSVTEVAPKNDEERRALAAAGEPVTVIEAIARDFSGRTANARDNTIVVAHLNRDRRDINSAIHDQLLAKEAIVNPKTVTVLEPVRVTDSQARTLNAWMENTGNTVMLNRGYWTITGTDPKAGVAMLKGADGREMVVSPFDNSTQKPQFYREREMEIAEGDRMRFTRTDTERGYINNERMTVEKIDGDRVVLSGVEGGLRRELNLSRPEDRHLDLGYAVTAYGAQAASERFAITLEGVTEGRKVMATPEAAYVGQSRHKEHVQVYTDGLEGWLAAVESHRDAPTAHDILHERDDRQTRRAEAIMAISRPADSVAYGRHLLESLSLDGEKTSGRFIPGTSRFPDAAMAFPAWNEHGHRTGIMMLPLDGRGDTHGAPVITGAEDARFVAIQQSSNGEVMMADSLSDAFRLASAHPDAGVVLRFSGEGEPHNIGKLTGGDKPVIPELPELAATLAGAGKPSEEELKAAAQQHQDEQKPDRVLPADALPELVKRVEDILPDADRQPDAQTTATALEKLNRDERDMTPVPENGKTEKTTTTALRNIEREIIKSFED</sequence>
<evidence type="ECO:0000259" key="2">
    <source>
        <dbReference type="Pfam" id="PF07057"/>
    </source>
</evidence>
<dbReference type="EMBL" id="CP048110">
    <property type="protein sequence ID" value="QHS50009.1"/>
    <property type="molecule type" value="Genomic_DNA"/>
</dbReference>
<feature type="domain" description="TraI helicase-associated ssDBD N-terminal" evidence="6">
    <location>
        <begin position="442"/>
        <end position="539"/>
    </location>
</feature>
<dbReference type="InterPro" id="IPR040668">
    <property type="entry name" value="TraI_2B"/>
</dbReference>
<dbReference type="Pfam" id="PF18272">
    <property type="entry name" value="ssDNA_TraI_N"/>
    <property type="match status" value="1"/>
</dbReference>
<dbReference type="Gene3D" id="2.30.30.940">
    <property type="match status" value="1"/>
</dbReference>
<keyword evidence="7" id="KW-0378">Hydrolase</keyword>
<proteinExistence type="predicted"/>
<dbReference type="NCBIfam" id="NF041492">
    <property type="entry name" value="MobF"/>
    <property type="match status" value="1"/>
</dbReference>
<feature type="compositionally biased region" description="Basic and acidic residues" evidence="1">
    <location>
        <begin position="1633"/>
        <end position="1652"/>
    </location>
</feature>
<feature type="region of interest" description="Disordered" evidence="1">
    <location>
        <begin position="1630"/>
        <end position="1652"/>
    </location>
</feature>
<dbReference type="NCBIfam" id="TIGR02686">
    <property type="entry name" value="relax_trwC"/>
    <property type="match status" value="1"/>
</dbReference>
<dbReference type="InterPro" id="IPR014862">
    <property type="entry name" value="TrwC"/>
</dbReference>
<geneLocation type="plasmid" evidence="7">
    <name>unnamed2</name>
</geneLocation>
<feature type="domain" description="DNA helicase TraI type C-terminal" evidence="2">
    <location>
        <begin position="1460"/>
        <end position="1612"/>
    </location>
</feature>
<evidence type="ECO:0000259" key="4">
    <source>
        <dbReference type="Pfam" id="PF18272"/>
    </source>
</evidence>
<dbReference type="Pfam" id="PF08751">
    <property type="entry name" value="TrwC"/>
    <property type="match status" value="1"/>
</dbReference>
<dbReference type="InterPro" id="IPR009767">
    <property type="entry name" value="DNA_helicase_TraI_C"/>
</dbReference>